<dbReference type="NCBIfam" id="TIGR01727">
    <property type="entry name" value="oligo_HPY"/>
    <property type="match status" value="1"/>
</dbReference>
<evidence type="ECO:0000256" key="3">
    <source>
        <dbReference type="ARBA" id="ARBA00022475"/>
    </source>
</evidence>
<dbReference type="GO" id="GO:0005524">
    <property type="term" value="F:ATP binding"/>
    <property type="evidence" value="ECO:0007669"/>
    <property type="project" value="UniProtKB-KW"/>
</dbReference>
<keyword evidence="7" id="KW-1278">Translocase</keyword>
<dbReference type="AlphaFoldDB" id="A0A0F8Y3M1"/>
<keyword evidence="2" id="KW-0813">Transport</keyword>
<evidence type="ECO:0000256" key="4">
    <source>
        <dbReference type="ARBA" id="ARBA00022519"/>
    </source>
</evidence>
<dbReference type="Pfam" id="PF08352">
    <property type="entry name" value="oligo_HPY"/>
    <property type="match status" value="1"/>
</dbReference>
<reference evidence="10" key="1">
    <citation type="journal article" date="2015" name="Nature">
        <title>Complex archaea that bridge the gap between prokaryotes and eukaryotes.</title>
        <authorList>
            <person name="Spang A."/>
            <person name="Saw J.H."/>
            <person name="Jorgensen S.L."/>
            <person name="Zaremba-Niedzwiedzka K."/>
            <person name="Martijn J."/>
            <person name="Lind A.E."/>
            <person name="van Eijk R."/>
            <person name="Schleper C."/>
            <person name="Guy L."/>
            <person name="Ettema T.J."/>
        </authorList>
    </citation>
    <scope>NUCLEOTIDE SEQUENCE</scope>
</reference>
<keyword evidence="4" id="KW-0997">Cell inner membrane</keyword>
<dbReference type="InterPro" id="IPR050388">
    <property type="entry name" value="ABC_Ni/Peptide_Import"/>
</dbReference>
<protein>
    <recommendedName>
        <fullName evidence="9">Oligopeptide/dipeptide ABC transporter C-terminal domain-containing protein</fullName>
    </recommendedName>
</protein>
<name>A0A0F8Y3M1_9ZZZZ</name>
<dbReference type="Gene3D" id="3.40.50.300">
    <property type="entry name" value="P-loop containing nucleotide triphosphate hydrolases"/>
    <property type="match status" value="1"/>
</dbReference>
<dbReference type="GO" id="GO:0015833">
    <property type="term" value="P:peptide transport"/>
    <property type="evidence" value="ECO:0007669"/>
    <property type="project" value="InterPro"/>
</dbReference>
<accession>A0A0F8Y3M1</accession>
<evidence type="ECO:0000313" key="10">
    <source>
        <dbReference type="EMBL" id="KKK48804.1"/>
    </source>
</evidence>
<feature type="domain" description="Oligopeptide/dipeptide ABC transporter C-terminal" evidence="9">
    <location>
        <begin position="56"/>
        <end position="120"/>
    </location>
</feature>
<keyword evidence="5" id="KW-0547">Nucleotide-binding</keyword>
<evidence type="ECO:0000256" key="2">
    <source>
        <dbReference type="ARBA" id="ARBA00022448"/>
    </source>
</evidence>
<keyword evidence="6" id="KW-0067">ATP-binding</keyword>
<dbReference type="InterPro" id="IPR013563">
    <property type="entry name" value="Oligopep_ABC_C"/>
</dbReference>
<keyword evidence="3" id="KW-1003">Cell membrane</keyword>
<evidence type="ECO:0000256" key="7">
    <source>
        <dbReference type="ARBA" id="ARBA00022967"/>
    </source>
</evidence>
<dbReference type="PANTHER" id="PTHR43297">
    <property type="entry name" value="OLIGOPEPTIDE TRANSPORT ATP-BINDING PROTEIN APPD"/>
    <property type="match status" value="1"/>
</dbReference>
<comment type="caution">
    <text evidence="10">The sequence shown here is derived from an EMBL/GenBank/DDBJ whole genome shotgun (WGS) entry which is preliminary data.</text>
</comment>
<dbReference type="InterPro" id="IPR027417">
    <property type="entry name" value="P-loop_NTPase"/>
</dbReference>
<sequence>DEPTTALDVTVQAQILNLLERLRQERGMSIAIITHNLGVVVETCDRVSVMYCGRIVESGPVREIFRAPRHPYTYGLLAALPRVDRPLEELVPIQGQVPIIHALPPGCAFAPRCPKATAACTRSVPSLSGDHRKVACLNPMDALGEGRTS</sequence>
<evidence type="ECO:0000256" key="5">
    <source>
        <dbReference type="ARBA" id="ARBA00022741"/>
    </source>
</evidence>
<comment type="subcellular location">
    <subcellularLocation>
        <location evidence="1">Membrane</location>
    </subcellularLocation>
</comment>
<dbReference type="SUPFAM" id="SSF52540">
    <property type="entry name" value="P-loop containing nucleoside triphosphate hydrolases"/>
    <property type="match status" value="1"/>
</dbReference>
<evidence type="ECO:0000256" key="6">
    <source>
        <dbReference type="ARBA" id="ARBA00022840"/>
    </source>
</evidence>
<proteinExistence type="predicted"/>
<dbReference type="GO" id="GO:0016020">
    <property type="term" value="C:membrane"/>
    <property type="evidence" value="ECO:0007669"/>
    <property type="project" value="UniProtKB-SubCell"/>
</dbReference>
<dbReference type="PANTHER" id="PTHR43297:SF14">
    <property type="entry name" value="ATPASE AAA-TYPE CORE DOMAIN-CONTAINING PROTEIN"/>
    <property type="match status" value="1"/>
</dbReference>
<organism evidence="10">
    <name type="scientific">marine sediment metagenome</name>
    <dbReference type="NCBI Taxonomy" id="412755"/>
    <lineage>
        <taxon>unclassified sequences</taxon>
        <taxon>metagenomes</taxon>
        <taxon>ecological metagenomes</taxon>
    </lineage>
</organism>
<dbReference type="EMBL" id="LAZR01068884">
    <property type="protein sequence ID" value="KKK48804.1"/>
    <property type="molecule type" value="Genomic_DNA"/>
</dbReference>
<evidence type="ECO:0000256" key="8">
    <source>
        <dbReference type="ARBA" id="ARBA00023136"/>
    </source>
</evidence>
<feature type="non-terminal residue" evidence="10">
    <location>
        <position position="1"/>
    </location>
</feature>
<evidence type="ECO:0000256" key="1">
    <source>
        <dbReference type="ARBA" id="ARBA00004370"/>
    </source>
</evidence>
<gene>
    <name evidence="10" type="ORF">LCGC14_3141430</name>
</gene>
<evidence type="ECO:0000259" key="9">
    <source>
        <dbReference type="Pfam" id="PF08352"/>
    </source>
</evidence>
<keyword evidence="8" id="KW-0472">Membrane</keyword>